<dbReference type="EMBL" id="JAPOHD010000027">
    <property type="protein sequence ID" value="MCY1721147.1"/>
    <property type="molecule type" value="Genomic_DNA"/>
</dbReference>
<dbReference type="Gene3D" id="2.60.40.10">
    <property type="entry name" value="Immunoglobulins"/>
    <property type="match status" value="2"/>
</dbReference>
<dbReference type="Gene3D" id="2.60.40.3440">
    <property type="match status" value="1"/>
</dbReference>
<dbReference type="RefSeq" id="WP_343333479.1">
    <property type="nucleotide sequence ID" value="NZ_JAPOHD010000027.1"/>
</dbReference>
<dbReference type="GO" id="GO:0005509">
    <property type="term" value="F:calcium ion binding"/>
    <property type="evidence" value="ECO:0007669"/>
    <property type="project" value="InterPro"/>
</dbReference>
<evidence type="ECO:0000256" key="3">
    <source>
        <dbReference type="SAM" id="MobiDB-lite"/>
    </source>
</evidence>
<accession>A0A9X3F7C1</accession>
<dbReference type="InterPro" id="IPR028974">
    <property type="entry name" value="TSP_type-3_rpt"/>
</dbReference>
<dbReference type="InterPro" id="IPR013783">
    <property type="entry name" value="Ig-like_fold"/>
</dbReference>
<dbReference type="PANTHER" id="PTHR24273">
    <property type="entry name" value="FI04643P-RELATED"/>
    <property type="match status" value="1"/>
</dbReference>
<comment type="caution">
    <text evidence="6">The sequence shown here is derived from an EMBL/GenBank/DDBJ whole genome shotgun (WGS) entry which is preliminary data.</text>
</comment>
<evidence type="ECO:0000259" key="5">
    <source>
        <dbReference type="PROSITE" id="PS50825"/>
    </source>
</evidence>
<keyword evidence="2" id="KW-0677">Repeat</keyword>
<dbReference type="Gene3D" id="4.10.1080.10">
    <property type="entry name" value="TSP type-3 repeat"/>
    <property type="match status" value="1"/>
</dbReference>
<proteinExistence type="predicted"/>
<feature type="region of interest" description="Disordered" evidence="3">
    <location>
        <begin position="2626"/>
        <end position="2665"/>
    </location>
</feature>
<sequence length="2787" mass="306382">MKKLMYIVFFLSLAANLLAQETYVIDSVCLGATRTYRLNGEKGSTYEWKINDSDGVLYASPAYVDFRLDDDPAPGDTIWGSEIDQLWDVVGEYDMVVLHWSVHGCDTVEMGHIKVFPLPEAEAGDDQVICSLDDIVVSGDTARNYSSFYWETTGDGTFSSEYALHPTYYLGANDSLNGSITLVLTAFGLADNETCIPAVDSVTFEFSKPDISFSVKELLCYNDRDAIIRGNIIGGAPPFVFAWTGPDGYTSSASDSITDLGAGWYKLTVTDANSCFDIDSVEIVNPPELTIDDIAVIEIDCYGYSTGAITVLASGGTGSLTYQWRSALGTTYNGNAITDLPADTYYLVVYDENLCTVRDTIVLEEPELLVVNVTAADTILCKGDEVTLHGNPLGGTGELDHRWIGDGSIYLDYRYDSVAVFKNNAPVGTHNLVYIIRDEAGCEASDSIVLHVYPPSESYESIEVCAGADPFPWNNRTILSDADRIYLDTLVGANQYGCDSMLTLDVKVLFPEFYDTTIYVCENLEPYQPYGNITIYPDHDSIYLDTLYYSASRCDSLLITINVFTKPVTYADLDTTLCSGADTFKWNNRWIQTDFSQVYLDTLENIYGCDSLLTYDVTIIPPDTFYVDTTFCQDEPEFVWNGITILTQHDSTYEATLQNQYGCDSLVNLNVQLLPVTDTTIDTLLCYDNPPYSWNNLVIFAQHDSTYLDTLVNQWGCDSLLTLNVEVMYPDTVNIDTTLCEGVPPFAWGVNTIYLVDTYTDSLYTDILQNQFGCDSIVNLDVQILRPAYILDTIEVCENVPVFVWHSMDILTDRDSIYADTLYYAAGCDSLRLQLTLISHPVSDTIIDTVLCEGSPEFAWNSHTISTFTDSTYLDTLSNVWGCDSTLALNVQVVPAVKDTFPATVCYGDPIADWYGQTISSIIDSTYIQLLPDPSGCDTLLYYEVTVLPVTYEVLDTTLCYGLGDFNWNNRLISGSVSGTYLDTLPNSFGCDSLLTYNVIILPPDTTLVYDTLCVGDQEYDWNGYTVSTTAEDVYEASLQTDLGCDSIVILNVTLINGTTTYDTVYACEEYTWTEGTGLTYTVSDDYLFTLDAGAACADSAWLHLVISNPVIEAGSVDVLCNGDSTGFIDLTVSGGIGQVSFLWNTGDTTQNLSDLPAGTYSVTVTDSLGCTKTLDVEIIQPTEILITLDVLTDVLVAGESTGSIEVSVGGGTPGAGYSYQWTDGSGNIVGTDEDLFDVPAGTYTLAVTDANECKTAQTYPIEEPVITPCLEDTLLTCFEDLGSYPLVTSLEDYVTLLKPGQDIDPVCGIDTASFASDFSEVVGSIYCYEELRYYTLLDDCSDTLFHCIQRVIVNDTEAPTMTCPPTIVVTNDVVPPAYADTAEFRADGGLFADNCGVVSFRQVGTDVSDGGSDPEVITRVYEVTDYCGNVATCTQKIEVYLTAEFTIECEGLPDISYECKAELPKYNLAQFRADGGYAYSSPFDIDSFWVSTVSNGQTCPETITRTYYIRNENGDIEGCTKTYVIYDETPPTLILPDKHIYCTEKLPSSYYSPANVINGHVGIPATELMWENCGLSNIEGVVPAKQPDIEPGCPTIITRYYIIWDKCQNRNEATETIYVYDTIPPVVAGNFPYEISDECNIPDPYTDASLYVSDDCGPIDIAYRDSLGGVDEPGVVYRIYRFSDPCNWVEVIQKITIELTNTPVFDDIDPICQFGAAPVLPTTSANGITGYWLPDTVATDVAGDFVFIFYPDSGQCAGPVSMEIEVTPALELSETHVDQGYNPNPVGEIYITVAEGTAPYSFSWSNGATTQNLSGLYAGDYTVYVTDAIGCEDSLTVTITSDDPEFSCPPDTSFECPDVTQYPAFVSITGFIAGGGYYNPVDIVGSLYSFDDTITSGYCLSLERTYVLQDIYGRIDSCTQIIDFYDIVPPVITAPESDTAECLSSVIPNLTTFSEFLAVGGDAYDNCTLDIASFTVVTREPVRSLGQTEVTYVFSIQDICGNIAFDSTTYVSTDFEAPEAVCNSITVYLDENGNYILTEIDMLTIAEGSNDNCTAPEDLTVEVDAVEFTCEDVEEGKKVNVVVTDEAGNSSVCMAEILVVDMVPPTALCKDITVYLDETGQVTVTGAMIDNGSFDNCKLDTVMAIPAQYDCYDVGDNLIKLIAVDVYGLRDTCEATVTVIDPIDPVIVCKPLQTIQLDEYGKYALRWDMVTDSVSDECGIDTVLLDDYELDCENIGTTIITATAYDVNGNSSSCQAQFEVFGNIPPNVVNDSAVTSVDVPVDINVLANDYDLKTNINRATLGVVINPHHGSVVVDNITGIVTYTPDPGYDGPDVFKYTICDDAIPCEEMCGEALVFITVRPANRPPEAVDDYYTLLCGTLTGNVLDNDSDIDDDEIAAHPIPLIGPTNGTVILNTDGSFEYEPFLDFYGIDSFQYEIHDVGVTPTYYDTAWVYITRIADYDCDGVPDVIDIDWDNDGILNWDEGDGLIDSDGDGIADAYDIDSDNDGIPDNIEWQKEDGTYLPPTGRDSDGNGWDDAYDIWDTSNGILGVYYEAVDTDEDGVPDYLDIDSDNDGVFDYIEGHDANFDGIADVFRTYMDSDLDGLDDAYDTQEGWSLPFNSINSNAPLQDFDGDDIRDWRDPNDDGDDFTTRNEDYNQNNDWSDDDLDLDGYPDYLDTEINCELFIPEGFSPNDDGVHDFFQILCIYPRYPNAKMMIFNRNGQKLFEKENYGNYDVWGWNDAWWWGTSENRLTIGRSGGLPAGNYIYVLILNDGLGTVKNGTVMLAY</sequence>
<dbReference type="Gene3D" id="2.60.40.1220">
    <property type="match status" value="1"/>
</dbReference>
<dbReference type="InterPro" id="IPR014755">
    <property type="entry name" value="Cu-Rt/internalin_Ig-like"/>
</dbReference>
<keyword evidence="1 4" id="KW-0732">Signal</keyword>
<gene>
    <name evidence="6" type="ORF">OU798_12385</name>
</gene>
<name>A0A9X3F7C1_9BACT</name>
<organism evidence="6 7">
    <name type="scientific">Draconibacterium aestuarii</name>
    <dbReference type="NCBI Taxonomy" id="2998507"/>
    <lineage>
        <taxon>Bacteria</taxon>
        <taxon>Pseudomonadati</taxon>
        <taxon>Bacteroidota</taxon>
        <taxon>Bacteroidia</taxon>
        <taxon>Marinilabiliales</taxon>
        <taxon>Prolixibacteraceae</taxon>
        <taxon>Draconibacterium</taxon>
    </lineage>
</organism>
<evidence type="ECO:0000313" key="6">
    <source>
        <dbReference type="EMBL" id="MCY1721147.1"/>
    </source>
</evidence>
<protein>
    <submittedName>
        <fullName evidence="6">Ig-like domain-containing protein</fullName>
    </submittedName>
</protein>
<feature type="signal peptide" evidence="4">
    <location>
        <begin position="1"/>
        <end position="19"/>
    </location>
</feature>
<dbReference type="PROSITE" id="PS50825">
    <property type="entry name" value="HYR"/>
    <property type="match status" value="1"/>
</dbReference>
<dbReference type="Pfam" id="PF17803">
    <property type="entry name" value="Cadherin_4"/>
    <property type="match status" value="1"/>
</dbReference>
<dbReference type="InterPro" id="IPR025667">
    <property type="entry name" value="SprB_repeat"/>
</dbReference>
<dbReference type="Pfam" id="PF13573">
    <property type="entry name" value="SprB"/>
    <property type="match status" value="4"/>
</dbReference>
<dbReference type="Gene3D" id="2.60.40.740">
    <property type="match status" value="1"/>
</dbReference>
<feature type="domain" description="HYR" evidence="5">
    <location>
        <begin position="2181"/>
        <end position="2263"/>
    </location>
</feature>
<reference evidence="6" key="1">
    <citation type="submission" date="2022-11" db="EMBL/GenBank/DDBJ databases">
        <title>Marilongibacter aestuarii gen. nov., sp. nov., isolated from tidal flat sediment.</title>
        <authorList>
            <person name="Jiayan W."/>
        </authorList>
    </citation>
    <scope>NUCLEOTIDE SEQUENCE</scope>
    <source>
        <strain evidence="6">Z1-6</strain>
    </source>
</reference>
<dbReference type="PANTHER" id="PTHR24273:SF32">
    <property type="entry name" value="HYALIN"/>
    <property type="match status" value="1"/>
</dbReference>
<evidence type="ECO:0000256" key="2">
    <source>
        <dbReference type="ARBA" id="ARBA00022737"/>
    </source>
</evidence>
<evidence type="ECO:0000313" key="7">
    <source>
        <dbReference type="Proteomes" id="UP001145087"/>
    </source>
</evidence>
<feature type="compositionally biased region" description="Basic and acidic residues" evidence="3">
    <location>
        <begin position="2634"/>
        <end position="2655"/>
    </location>
</feature>
<evidence type="ECO:0000256" key="4">
    <source>
        <dbReference type="SAM" id="SignalP"/>
    </source>
</evidence>
<evidence type="ECO:0000256" key="1">
    <source>
        <dbReference type="ARBA" id="ARBA00022729"/>
    </source>
</evidence>
<dbReference type="Pfam" id="PF13585">
    <property type="entry name" value="CHU_C"/>
    <property type="match status" value="1"/>
</dbReference>
<feature type="chain" id="PRO_5040913703" evidence="4">
    <location>
        <begin position="20"/>
        <end position="2787"/>
    </location>
</feature>
<dbReference type="SUPFAM" id="SSF103647">
    <property type="entry name" value="TSP type-3 repeat"/>
    <property type="match status" value="2"/>
</dbReference>
<keyword evidence="7" id="KW-1185">Reference proteome</keyword>
<dbReference type="InterPro" id="IPR040853">
    <property type="entry name" value="RapA2_cadherin-like"/>
</dbReference>
<dbReference type="InterPro" id="IPR003410">
    <property type="entry name" value="HYR_dom"/>
</dbReference>
<dbReference type="Pfam" id="PF17963">
    <property type="entry name" value="Big_9"/>
    <property type="match status" value="1"/>
</dbReference>
<dbReference type="Proteomes" id="UP001145087">
    <property type="component" value="Unassembled WGS sequence"/>
</dbReference>